<sequence>MTLISRRTFVCSALAAGTGPFVLRGRYRVFASSTQEYPERVVRLMKESLVVDMLNQFLYRFDQKELKEKWLMEPGAFTQADFDRFKSSGVHVINFGDGVGSFIEAQELFGKWNSFIALYPQWLMRINDAADMARAREQGKLGILYGLQTSAQFQGVDDVNRCFGLGQRVSQLSYNFRSLVADGAFEPNDGGISEYGGKVIERMNTVRMAVDVGHASDKTKLEALDISKAPVILSHGNCRSLIPGGLRASTDEAIRKLAAKGGVMGISDIAFMVKGTEPVTIDDVVDHYDHVRDLAGIEHVGVGSDAGIESNDLAPPEKLKTILDGADKRYRVHGTHEVVAGMEGPNRMWELCAALVRRGYTDEHIQLVLGGNWVRVLKEIWGS</sequence>
<protein>
    <submittedName>
        <fullName evidence="1">Membrane dipeptidase</fullName>
        <ecNumber evidence="1">3.4.13.-</ecNumber>
    </submittedName>
</protein>
<dbReference type="EC" id="3.4.13.-" evidence="1"/>
<proteinExistence type="predicted"/>
<dbReference type="PANTHER" id="PTHR10443">
    <property type="entry name" value="MICROSOMAL DIPEPTIDASE"/>
    <property type="match status" value="1"/>
</dbReference>
<dbReference type="PANTHER" id="PTHR10443:SF12">
    <property type="entry name" value="DIPEPTIDASE"/>
    <property type="match status" value="1"/>
</dbReference>
<dbReference type="GO" id="GO:0006508">
    <property type="term" value="P:proteolysis"/>
    <property type="evidence" value="ECO:0007669"/>
    <property type="project" value="InterPro"/>
</dbReference>
<dbReference type="GO" id="GO:0070573">
    <property type="term" value="F:metallodipeptidase activity"/>
    <property type="evidence" value="ECO:0007669"/>
    <property type="project" value="InterPro"/>
</dbReference>
<gene>
    <name evidence="1" type="ORF">P8935_00750</name>
</gene>
<dbReference type="Pfam" id="PF01244">
    <property type="entry name" value="Peptidase_M19"/>
    <property type="match status" value="1"/>
</dbReference>
<name>A0AAU7DKK3_9BACT</name>
<keyword evidence="1" id="KW-0645">Protease</keyword>
<organism evidence="1">
    <name type="scientific">Telmatobacter sp. DSM 110680</name>
    <dbReference type="NCBI Taxonomy" id="3036704"/>
    <lineage>
        <taxon>Bacteria</taxon>
        <taxon>Pseudomonadati</taxon>
        <taxon>Acidobacteriota</taxon>
        <taxon>Terriglobia</taxon>
        <taxon>Terriglobales</taxon>
        <taxon>Acidobacteriaceae</taxon>
        <taxon>Telmatobacter</taxon>
    </lineage>
</organism>
<dbReference type="EMBL" id="CP121196">
    <property type="protein sequence ID" value="XBH17874.1"/>
    <property type="molecule type" value="Genomic_DNA"/>
</dbReference>
<evidence type="ECO:0000313" key="1">
    <source>
        <dbReference type="EMBL" id="XBH17874.1"/>
    </source>
</evidence>
<dbReference type="InterPro" id="IPR032466">
    <property type="entry name" value="Metal_Hydrolase"/>
</dbReference>
<dbReference type="Gene3D" id="3.20.20.140">
    <property type="entry name" value="Metal-dependent hydrolases"/>
    <property type="match status" value="1"/>
</dbReference>
<keyword evidence="1" id="KW-0378">Hydrolase</keyword>
<dbReference type="PROSITE" id="PS51365">
    <property type="entry name" value="RENAL_DIPEPTIDASE_2"/>
    <property type="match status" value="1"/>
</dbReference>
<keyword evidence="1" id="KW-0224">Dipeptidase</keyword>
<dbReference type="SUPFAM" id="SSF51556">
    <property type="entry name" value="Metallo-dependent hydrolases"/>
    <property type="match status" value="1"/>
</dbReference>
<reference evidence="1" key="1">
    <citation type="submission" date="2023-03" db="EMBL/GenBank/DDBJ databases">
        <title>Edaphobacter sp.</title>
        <authorList>
            <person name="Huber K.J."/>
            <person name="Papendorf J."/>
            <person name="Pilke C."/>
            <person name="Bunk B."/>
            <person name="Sproeer C."/>
            <person name="Pester M."/>
        </authorList>
    </citation>
    <scope>NUCLEOTIDE SEQUENCE</scope>
    <source>
        <strain evidence="1">DSM 110680</strain>
    </source>
</reference>
<accession>A0AAU7DKK3</accession>
<dbReference type="RefSeq" id="WP_348263099.1">
    <property type="nucleotide sequence ID" value="NZ_CP121196.1"/>
</dbReference>
<dbReference type="InterPro" id="IPR008257">
    <property type="entry name" value="Pept_M19"/>
</dbReference>
<dbReference type="AlphaFoldDB" id="A0AAU7DKK3"/>